<evidence type="ECO:0000313" key="2">
    <source>
        <dbReference type="Proteomes" id="UP000775213"/>
    </source>
</evidence>
<accession>A0AAV7FY35</accession>
<sequence length="132" mass="15016">MDNNSGTSHDLFISLPLSSSSPIDIFCSSNSWLVFVTHNNKIHHLFDPMLRYYKKLKPIARDACHLNHRKVVVSSSIDSGTAMSGIIGIRNRINYPDRRFVFCRHAYGDCQRWSLLMEGSKALRDIVFAGDD</sequence>
<keyword evidence="2" id="KW-1185">Reference proteome</keyword>
<reference evidence="1 2" key="1">
    <citation type="journal article" date="2021" name="Hortic Res">
        <title>Chromosome-scale assembly of the Dendrobium chrysotoxum genome enhances the understanding of orchid evolution.</title>
        <authorList>
            <person name="Zhang Y."/>
            <person name="Zhang G.Q."/>
            <person name="Zhang D."/>
            <person name="Liu X.D."/>
            <person name="Xu X.Y."/>
            <person name="Sun W.H."/>
            <person name="Yu X."/>
            <person name="Zhu X."/>
            <person name="Wang Z.W."/>
            <person name="Zhao X."/>
            <person name="Zhong W.Y."/>
            <person name="Chen H."/>
            <person name="Yin W.L."/>
            <person name="Huang T."/>
            <person name="Niu S.C."/>
            <person name="Liu Z.J."/>
        </authorList>
    </citation>
    <scope>NUCLEOTIDE SEQUENCE [LARGE SCALE GENOMIC DNA]</scope>
    <source>
        <strain evidence="1">Lindl</strain>
    </source>
</reference>
<evidence type="ECO:0000313" key="1">
    <source>
        <dbReference type="EMBL" id="KAH0448916.1"/>
    </source>
</evidence>
<gene>
    <name evidence="1" type="ORF">IEQ34_022716</name>
</gene>
<protein>
    <submittedName>
        <fullName evidence="1">Uncharacterized protein</fullName>
    </submittedName>
</protein>
<dbReference type="EMBL" id="JAGFBR010000019">
    <property type="protein sequence ID" value="KAH0448916.1"/>
    <property type="molecule type" value="Genomic_DNA"/>
</dbReference>
<organism evidence="1 2">
    <name type="scientific">Dendrobium chrysotoxum</name>
    <name type="common">Orchid</name>
    <dbReference type="NCBI Taxonomy" id="161865"/>
    <lineage>
        <taxon>Eukaryota</taxon>
        <taxon>Viridiplantae</taxon>
        <taxon>Streptophyta</taxon>
        <taxon>Embryophyta</taxon>
        <taxon>Tracheophyta</taxon>
        <taxon>Spermatophyta</taxon>
        <taxon>Magnoliopsida</taxon>
        <taxon>Liliopsida</taxon>
        <taxon>Asparagales</taxon>
        <taxon>Orchidaceae</taxon>
        <taxon>Epidendroideae</taxon>
        <taxon>Malaxideae</taxon>
        <taxon>Dendrobiinae</taxon>
        <taxon>Dendrobium</taxon>
    </lineage>
</organism>
<proteinExistence type="predicted"/>
<comment type="caution">
    <text evidence="1">The sequence shown here is derived from an EMBL/GenBank/DDBJ whole genome shotgun (WGS) entry which is preliminary data.</text>
</comment>
<dbReference type="AlphaFoldDB" id="A0AAV7FY35"/>
<dbReference type="Proteomes" id="UP000775213">
    <property type="component" value="Unassembled WGS sequence"/>
</dbReference>
<name>A0AAV7FY35_DENCH</name>